<dbReference type="PROSITE" id="PS50823">
    <property type="entry name" value="KH_TYPE_2"/>
    <property type="match status" value="1"/>
</dbReference>
<dbReference type="CDD" id="cd02412">
    <property type="entry name" value="KH-II_30S_S3"/>
    <property type="match status" value="1"/>
</dbReference>
<accession>A0A2M7TF09</accession>
<dbReference type="GO" id="GO:0003735">
    <property type="term" value="F:structural constituent of ribosome"/>
    <property type="evidence" value="ECO:0007669"/>
    <property type="project" value="InterPro"/>
</dbReference>
<keyword evidence="3 8" id="KW-0694">RNA-binding</keyword>
<dbReference type="GO" id="GO:0003729">
    <property type="term" value="F:mRNA binding"/>
    <property type="evidence" value="ECO:0007669"/>
    <property type="project" value="UniProtKB-UniRule"/>
</dbReference>
<evidence type="ECO:0000256" key="1">
    <source>
        <dbReference type="ARBA" id="ARBA00010761"/>
    </source>
</evidence>
<dbReference type="Gene3D" id="3.30.1140.32">
    <property type="entry name" value="Ribosomal protein S3, C-terminal domain"/>
    <property type="match status" value="1"/>
</dbReference>
<dbReference type="GO" id="GO:0022627">
    <property type="term" value="C:cytosolic small ribosomal subunit"/>
    <property type="evidence" value="ECO:0007669"/>
    <property type="project" value="TreeGrafter"/>
</dbReference>
<comment type="caution">
    <text evidence="10">The sequence shown here is derived from an EMBL/GenBank/DDBJ whole genome shotgun (WGS) entry which is preliminary data.</text>
</comment>
<dbReference type="EMBL" id="PFNL01000180">
    <property type="protein sequence ID" value="PIZ44397.1"/>
    <property type="molecule type" value="Genomic_DNA"/>
</dbReference>
<dbReference type="GO" id="GO:0006412">
    <property type="term" value="P:translation"/>
    <property type="evidence" value="ECO:0007669"/>
    <property type="project" value="UniProtKB-UniRule"/>
</dbReference>
<dbReference type="PANTHER" id="PTHR11760:SF19">
    <property type="entry name" value="SMALL RIBOSOMAL SUBUNIT PROTEIN US3C"/>
    <property type="match status" value="1"/>
</dbReference>
<keyword evidence="2 8" id="KW-0699">rRNA-binding</keyword>
<dbReference type="Proteomes" id="UP000228920">
    <property type="component" value="Unassembled WGS sequence"/>
</dbReference>
<dbReference type="Gene3D" id="3.30.300.20">
    <property type="match status" value="1"/>
</dbReference>
<evidence type="ECO:0000259" key="9">
    <source>
        <dbReference type="PROSITE" id="PS50823"/>
    </source>
</evidence>
<evidence type="ECO:0000256" key="2">
    <source>
        <dbReference type="ARBA" id="ARBA00022730"/>
    </source>
</evidence>
<keyword evidence="4 8" id="KW-0689">Ribosomal protein</keyword>
<dbReference type="InterPro" id="IPR001351">
    <property type="entry name" value="Ribosomal_uS3_C"/>
</dbReference>
<evidence type="ECO:0000256" key="6">
    <source>
        <dbReference type="ARBA" id="ARBA00024998"/>
    </source>
</evidence>
<feature type="domain" description="KH type-2" evidence="9">
    <location>
        <begin position="38"/>
        <end position="106"/>
    </location>
</feature>
<dbReference type="FunFam" id="3.30.300.20:FF:000001">
    <property type="entry name" value="30S ribosomal protein S3"/>
    <property type="match status" value="1"/>
</dbReference>
<evidence type="ECO:0000256" key="5">
    <source>
        <dbReference type="ARBA" id="ARBA00023274"/>
    </source>
</evidence>
<name>A0A2M7TF09_UNCKA</name>
<dbReference type="NCBIfam" id="TIGR01009">
    <property type="entry name" value="rpsC_bact"/>
    <property type="match status" value="1"/>
</dbReference>
<dbReference type="HAMAP" id="MF_01309_B">
    <property type="entry name" value="Ribosomal_uS3_B"/>
    <property type="match status" value="1"/>
</dbReference>
<dbReference type="PROSITE" id="PS50084">
    <property type="entry name" value="KH_TYPE_1"/>
    <property type="match status" value="1"/>
</dbReference>
<gene>
    <name evidence="8" type="primary">rpsC</name>
    <name evidence="10" type="ORF">COY32_06460</name>
</gene>
<keyword evidence="5 8" id="KW-0687">Ribonucleoprotein</keyword>
<dbReference type="InterPro" id="IPR057258">
    <property type="entry name" value="Ribosomal_uS3"/>
</dbReference>
<dbReference type="InterPro" id="IPR009019">
    <property type="entry name" value="KH_sf_prok-type"/>
</dbReference>
<dbReference type="InterPro" id="IPR004087">
    <property type="entry name" value="KH_dom"/>
</dbReference>
<dbReference type="AlphaFoldDB" id="A0A2M7TF09"/>
<dbReference type="InterPro" id="IPR036419">
    <property type="entry name" value="Ribosomal_S3_C_sf"/>
</dbReference>
<dbReference type="GO" id="GO:0019843">
    <property type="term" value="F:rRNA binding"/>
    <property type="evidence" value="ECO:0007669"/>
    <property type="project" value="UniProtKB-UniRule"/>
</dbReference>
<dbReference type="Pfam" id="PF07650">
    <property type="entry name" value="KH_2"/>
    <property type="match status" value="1"/>
</dbReference>
<dbReference type="Pfam" id="PF00189">
    <property type="entry name" value="Ribosomal_S3_C"/>
    <property type="match status" value="1"/>
</dbReference>
<comment type="function">
    <text evidence="6 8">Binds the lower part of the 30S subunit head. Binds mRNA in the 70S ribosome, positioning it for translation.</text>
</comment>
<protein>
    <recommendedName>
        <fullName evidence="7 8">Small ribosomal subunit protein uS3</fullName>
    </recommendedName>
</protein>
<evidence type="ECO:0000313" key="11">
    <source>
        <dbReference type="Proteomes" id="UP000228920"/>
    </source>
</evidence>
<proteinExistence type="inferred from homology"/>
<dbReference type="InterPro" id="IPR015946">
    <property type="entry name" value="KH_dom-like_a/b"/>
</dbReference>
<evidence type="ECO:0000256" key="8">
    <source>
        <dbReference type="HAMAP-Rule" id="MF_01309"/>
    </source>
</evidence>
<comment type="similarity">
    <text evidence="1 8">Belongs to the universal ribosomal protein uS3 family.</text>
</comment>
<dbReference type="PANTHER" id="PTHR11760">
    <property type="entry name" value="30S/40S RIBOSOMAL PROTEIN S3"/>
    <property type="match status" value="1"/>
</dbReference>
<reference evidence="11" key="1">
    <citation type="submission" date="2017-09" db="EMBL/GenBank/DDBJ databases">
        <title>Depth-based differentiation of microbial function through sediment-hosted aquifers and enrichment of novel symbionts in the deep terrestrial subsurface.</title>
        <authorList>
            <person name="Probst A.J."/>
            <person name="Ladd B."/>
            <person name="Jarett J.K."/>
            <person name="Geller-Mcgrath D.E."/>
            <person name="Sieber C.M.K."/>
            <person name="Emerson J.B."/>
            <person name="Anantharaman K."/>
            <person name="Thomas B.C."/>
            <person name="Malmstrom R."/>
            <person name="Stieglmeier M."/>
            <person name="Klingl A."/>
            <person name="Woyke T."/>
            <person name="Ryan C.M."/>
            <person name="Banfield J.F."/>
        </authorList>
    </citation>
    <scope>NUCLEOTIDE SEQUENCE [LARGE SCALE GENOMIC DNA]</scope>
</reference>
<comment type="subunit">
    <text evidence="8">Part of the 30S ribosomal subunit. Forms a tight complex with proteins S10 and S14.</text>
</comment>
<organism evidence="10 11">
    <name type="scientific">candidate division WWE3 bacterium CG_4_10_14_0_2_um_filter_41_14</name>
    <dbReference type="NCBI Taxonomy" id="1975072"/>
    <lineage>
        <taxon>Bacteria</taxon>
        <taxon>Katanobacteria</taxon>
    </lineage>
</organism>
<dbReference type="InterPro" id="IPR004044">
    <property type="entry name" value="KH_dom_type_2"/>
</dbReference>
<evidence type="ECO:0000256" key="3">
    <source>
        <dbReference type="ARBA" id="ARBA00022884"/>
    </source>
</evidence>
<evidence type="ECO:0000256" key="4">
    <source>
        <dbReference type="ARBA" id="ARBA00022980"/>
    </source>
</evidence>
<evidence type="ECO:0000313" key="10">
    <source>
        <dbReference type="EMBL" id="PIZ44397.1"/>
    </source>
</evidence>
<dbReference type="InterPro" id="IPR005704">
    <property type="entry name" value="Ribosomal_uS3_bac-typ"/>
</dbReference>
<dbReference type="SUPFAM" id="SSF54814">
    <property type="entry name" value="Prokaryotic type KH domain (KH-domain type II)"/>
    <property type="match status" value="1"/>
</dbReference>
<evidence type="ECO:0000256" key="7">
    <source>
        <dbReference type="ARBA" id="ARBA00035257"/>
    </source>
</evidence>
<dbReference type="SUPFAM" id="SSF54821">
    <property type="entry name" value="Ribosomal protein S3 C-terminal domain"/>
    <property type="match status" value="1"/>
</dbReference>
<sequence length="208" mass="23465">MGQKVHPRGFRLVFTKEWNSVWHDNRNYAAYVMQDNKIRQHLMKEVGSAGIDQLTISRSINDVTIDLIVARPGLVIGRGGSTIERIKKDLDAMIDGRVRLNVQEVQNPDLSAVIVAENIVRSIERRYPYKRAISAAMKRTMDSGATGIKIFIGGRLGGNVIARHEKFHEGSVPTSTLSRDIKYAYRFAKTKYGTIGIKVWIAQPEEKK</sequence>
<dbReference type="SMART" id="SM00322">
    <property type="entry name" value="KH"/>
    <property type="match status" value="1"/>
</dbReference>